<dbReference type="SUPFAM" id="SSF53927">
    <property type="entry name" value="Cytidine deaminase-like"/>
    <property type="match status" value="1"/>
</dbReference>
<protein>
    <recommendedName>
        <fullName evidence="2">CMP/dCMP-type deaminase domain-containing protein</fullName>
    </recommendedName>
</protein>
<reference evidence="3" key="1">
    <citation type="submission" date="2020-02" db="EMBL/GenBank/DDBJ databases">
        <authorList>
            <person name="Meier V. D."/>
        </authorList>
    </citation>
    <scope>NUCLEOTIDE SEQUENCE</scope>
    <source>
        <strain evidence="3">AVDCRST_MAG55</strain>
    </source>
</reference>
<evidence type="ECO:0000313" key="3">
    <source>
        <dbReference type="EMBL" id="CAA9406228.1"/>
    </source>
</evidence>
<sequence>MRRAIGIARGNPDAPFGCVIADTGSGEILSEGLIDAQKSPTLHGETAAIGVMIERRPGPETSRLIPYTTAEHCTMCSGAILWSGIPGVVYGTPISTLKRMGLPQIDPP</sequence>
<dbReference type="GO" id="GO:0052717">
    <property type="term" value="F:tRNA-specific adenosine-34 deaminase activity"/>
    <property type="evidence" value="ECO:0007669"/>
    <property type="project" value="TreeGrafter"/>
</dbReference>
<dbReference type="EMBL" id="CADCUZ010000039">
    <property type="protein sequence ID" value="CAA9406228.1"/>
    <property type="molecule type" value="Genomic_DNA"/>
</dbReference>
<dbReference type="PANTHER" id="PTHR11079">
    <property type="entry name" value="CYTOSINE DEAMINASE FAMILY MEMBER"/>
    <property type="match status" value="1"/>
</dbReference>
<dbReference type="InterPro" id="IPR002125">
    <property type="entry name" value="CMP_dCMP_dom"/>
</dbReference>
<gene>
    <name evidence="3" type="ORF">AVDCRST_MAG55-1008</name>
</gene>
<name>A0A6J4P6Y9_9ACTN</name>
<keyword evidence="1" id="KW-0378">Hydrolase</keyword>
<dbReference type="CDD" id="cd01285">
    <property type="entry name" value="nucleoside_deaminase"/>
    <property type="match status" value="1"/>
</dbReference>
<dbReference type="PROSITE" id="PS51747">
    <property type="entry name" value="CYT_DCMP_DEAMINASES_2"/>
    <property type="match status" value="1"/>
</dbReference>
<dbReference type="Gene3D" id="3.40.140.10">
    <property type="entry name" value="Cytidine Deaminase, domain 2"/>
    <property type="match status" value="1"/>
</dbReference>
<organism evidence="3">
    <name type="scientific">uncultured Rubrobacteraceae bacterium</name>
    <dbReference type="NCBI Taxonomy" id="349277"/>
    <lineage>
        <taxon>Bacteria</taxon>
        <taxon>Bacillati</taxon>
        <taxon>Actinomycetota</taxon>
        <taxon>Rubrobacteria</taxon>
        <taxon>Rubrobacterales</taxon>
        <taxon>Rubrobacteraceae</taxon>
        <taxon>environmental samples</taxon>
    </lineage>
</organism>
<feature type="domain" description="CMP/dCMP-type deaminase" evidence="2">
    <location>
        <begin position="1"/>
        <end position="108"/>
    </location>
</feature>
<dbReference type="GO" id="GO:0002100">
    <property type="term" value="P:tRNA wobble adenosine to inosine editing"/>
    <property type="evidence" value="ECO:0007669"/>
    <property type="project" value="TreeGrafter"/>
</dbReference>
<dbReference type="AlphaFoldDB" id="A0A6J4P6Y9"/>
<dbReference type="PANTHER" id="PTHR11079:SF149">
    <property type="entry name" value="TRNA-SPECIFIC ADENOSINE DEAMINASE 2"/>
    <property type="match status" value="1"/>
</dbReference>
<evidence type="ECO:0000256" key="1">
    <source>
        <dbReference type="ARBA" id="ARBA00022801"/>
    </source>
</evidence>
<dbReference type="InterPro" id="IPR016193">
    <property type="entry name" value="Cytidine_deaminase-like"/>
</dbReference>
<dbReference type="Pfam" id="PF00383">
    <property type="entry name" value="dCMP_cyt_deam_1"/>
    <property type="match status" value="1"/>
</dbReference>
<evidence type="ECO:0000259" key="2">
    <source>
        <dbReference type="PROSITE" id="PS51747"/>
    </source>
</evidence>
<accession>A0A6J4P6Y9</accession>
<proteinExistence type="predicted"/>